<dbReference type="EMBL" id="GBRH01268250">
    <property type="protein sequence ID" value="JAD29645.1"/>
    <property type="molecule type" value="Transcribed_RNA"/>
</dbReference>
<evidence type="ECO:0000313" key="1">
    <source>
        <dbReference type="EMBL" id="JAD29645.1"/>
    </source>
</evidence>
<name>A0A0A8YYV6_ARUDO</name>
<organism evidence="1">
    <name type="scientific">Arundo donax</name>
    <name type="common">Giant reed</name>
    <name type="synonym">Donax arundinaceus</name>
    <dbReference type="NCBI Taxonomy" id="35708"/>
    <lineage>
        <taxon>Eukaryota</taxon>
        <taxon>Viridiplantae</taxon>
        <taxon>Streptophyta</taxon>
        <taxon>Embryophyta</taxon>
        <taxon>Tracheophyta</taxon>
        <taxon>Spermatophyta</taxon>
        <taxon>Magnoliopsida</taxon>
        <taxon>Liliopsida</taxon>
        <taxon>Poales</taxon>
        <taxon>Poaceae</taxon>
        <taxon>PACMAD clade</taxon>
        <taxon>Arundinoideae</taxon>
        <taxon>Arundineae</taxon>
        <taxon>Arundo</taxon>
    </lineage>
</organism>
<protein>
    <submittedName>
        <fullName evidence="1">Uncharacterized protein</fullName>
    </submittedName>
</protein>
<reference evidence="1" key="2">
    <citation type="journal article" date="2015" name="Data Brief">
        <title>Shoot transcriptome of the giant reed, Arundo donax.</title>
        <authorList>
            <person name="Barrero R.A."/>
            <person name="Guerrero F.D."/>
            <person name="Moolhuijzen P."/>
            <person name="Goolsby J.A."/>
            <person name="Tidwell J."/>
            <person name="Bellgard S.E."/>
            <person name="Bellgard M.I."/>
        </authorList>
    </citation>
    <scope>NUCLEOTIDE SEQUENCE</scope>
    <source>
        <tissue evidence="1">Shoot tissue taken approximately 20 cm above the soil surface</tissue>
    </source>
</reference>
<dbReference type="AlphaFoldDB" id="A0A0A8YYV6"/>
<proteinExistence type="predicted"/>
<accession>A0A0A8YYV6</accession>
<sequence>MPHLFLRYGYSWYCDNSFSAVFWLAKCPLLCCDLS</sequence>
<reference evidence="1" key="1">
    <citation type="submission" date="2014-09" db="EMBL/GenBank/DDBJ databases">
        <authorList>
            <person name="Magalhaes I.L.F."/>
            <person name="Oliveira U."/>
            <person name="Santos F.R."/>
            <person name="Vidigal T.H.D.A."/>
            <person name="Brescovit A.D."/>
            <person name="Santos A.J."/>
        </authorList>
    </citation>
    <scope>NUCLEOTIDE SEQUENCE</scope>
    <source>
        <tissue evidence="1">Shoot tissue taken approximately 20 cm above the soil surface</tissue>
    </source>
</reference>